<sequence length="93" mass="10767">MKVHLPRNQCTLQGSAGNCVREKNLDSTKYEFKHPVYVQYYNIQDEPTQGHGPVARKWKTAILKIKENYAVSTDDPIVSARILYRELSKFKLV</sequence>
<accession>A0ABQ9IQY6</accession>
<evidence type="ECO:0000313" key="6">
    <source>
        <dbReference type="Proteomes" id="UP001162164"/>
    </source>
</evidence>
<keyword evidence="4" id="KW-0862">Zinc</keyword>
<comment type="caution">
    <text evidence="5">The sequence shown here is derived from an EMBL/GenBank/DDBJ whole genome shotgun (WGS) entry which is preliminary data.</text>
</comment>
<proteinExistence type="predicted"/>
<keyword evidence="6" id="KW-1185">Reference proteome</keyword>
<evidence type="ECO:0000256" key="1">
    <source>
        <dbReference type="ARBA" id="ARBA00001947"/>
    </source>
</evidence>
<protein>
    <submittedName>
        <fullName evidence="5">Uncharacterized protein</fullName>
    </submittedName>
</protein>
<comment type="cofactor">
    <cofactor evidence="1">
        <name>Zn(2+)</name>
        <dbReference type="ChEBI" id="CHEBI:29105"/>
    </cofactor>
</comment>
<reference evidence="5" key="1">
    <citation type="journal article" date="2023" name="Insect Mol. Biol.">
        <title>Genome sequencing provides insights into the evolution of gene families encoding plant cell wall-degrading enzymes in longhorned beetles.</title>
        <authorList>
            <person name="Shin N.R."/>
            <person name="Okamura Y."/>
            <person name="Kirsch R."/>
            <person name="Pauchet Y."/>
        </authorList>
    </citation>
    <scope>NUCLEOTIDE SEQUENCE</scope>
    <source>
        <strain evidence="5">MMC_N1</strain>
    </source>
</reference>
<evidence type="ECO:0000256" key="3">
    <source>
        <dbReference type="ARBA" id="ARBA00022801"/>
    </source>
</evidence>
<evidence type="ECO:0000313" key="5">
    <source>
        <dbReference type="EMBL" id="KAJ8956044.1"/>
    </source>
</evidence>
<keyword evidence="3" id="KW-0378">Hydrolase</keyword>
<dbReference type="InterPro" id="IPR006650">
    <property type="entry name" value="A/AMP_deam_AS"/>
</dbReference>
<gene>
    <name evidence="5" type="ORF">NQ317_001387</name>
</gene>
<evidence type="ECO:0000256" key="4">
    <source>
        <dbReference type="ARBA" id="ARBA00022833"/>
    </source>
</evidence>
<dbReference type="Proteomes" id="UP001162164">
    <property type="component" value="Unassembled WGS sequence"/>
</dbReference>
<evidence type="ECO:0000256" key="2">
    <source>
        <dbReference type="ARBA" id="ARBA00022723"/>
    </source>
</evidence>
<dbReference type="EMBL" id="JAPWTJ010003485">
    <property type="protein sequence ID" value="KAJ8956044.1"/>
    <property type="molecule type" value="Genomic_DNA"/>
</dbReference>
<keyword evidence="2" id="KW-0479">Metal-binding</keyword>
<dbReference type="PROSITE" id="PS00485">
    <property type="entry name" value="A_DEAMINASE"/>
    <property type="match status" value="1"/>
</dbReference>
<organism evidence="5 6">
    <name type="scientific">Molorchus minor</name>
    <dbReference type="NCBI Taxonomy" id="1323400"/>
    <lineage>
        <taxon>Eukaryota</taxon>
        <taxon>Metazoa</taxon>
        <taxon>Ecdysozoa</taxon>
        <taxon>Arthropoda</taxon>
        <taxon>Hexapoda</taxon>
        <taxon>Insecta</taxon>
        <taxon>Pterygota</taxon>
        <taxon>Neoptera</taxon>
        <taxon>Endopterygota</taxon>
        <taxon>Coleoptera</taxon>
        <taxon>Polyphaga</taxon>
        <taxon>Cucujiformia</taxon>
        <taxon>Chrysomeloidea</taxon>
        <taxon>Cerambycidae</taxon>
        <taxon>Lamiinae</taxon>
        <taxon>Monochamini</taxon>
        <taxon>Molorchus</taxon>
    </lineage>
</organism>
<name>A0ABQ9IQY6_9CUCU</name>